<accession>A0A9P0A2E4</accession>
<organism evidence="1 2">
    <name type="scientific">Bemisia tabaci</name>
    <name type="common">Sweetpotato whitefly</name>
    <name type="synonym">Aleurodes tabaci</name>
    <dbReference type="NCBI Taxonomy" id="7038"/>
    <lineage>
        <taxon>Eukaryota</taxon>
        <taxon>Metazoa</taxon>
        <taxon>Ecdysozoa</taxon>
        <taxon>Arthropoda</taxon>
        <taxon>Hexapoda</taxon>
        <taxon>Insecta</taxon>
        <taxon>Pterygota</taxon>
        <taxon>Neoptera</taxon>
        <taxon>Paraneoptera</taxon>
        <taxon>Hemiptera</taxon>
        <taxon>Sternorrhyncha</taxon>
        <taxon>Aleyrodoidea</taxon>
        <taxon>Aleyrodidae</taxon>
        <taxon>Aleyrodinae</taxon>
        <taxon>Bemisia</taxon>
    </lineage>
</organism>
<evidence type="ECO:0000313" key="2">
    <source>
        <dbReference type="Proteomes" id="UP001152759"/>
    </source>
</evidence>
<sequence length="157" mass="18242">MENPCSKRGRPARRGHVFRNPSSRLIERRGEMRLVLDLPYSFRRSIYDVNERDFPENNLGLLTVKCQYCDALHFKSEQVNGHFNTCCHNDLLRLAEPEISDQLRDLFSKPVFMTNILRYNSCMAFASFSASKAHIPGVGPYCFKIQDQIYRSCSEKL</sequence>
<name>A0A9P0A2E4_BEMTA</name>
<dbReference type="AlphaFoldDB" id="A0A9P0A2E4"/>
<gene>
    <name evidence="1" type="ORF">BEMITA_LOCUS2068</name>
</gene>
<reference evidence="1" key="1">
    <citation type="submission" date="2021-12" db="EMBL/GenBank/DDBJ databases">
        <authorList>
            <person name="King R."/>
        </authorList>
    </citation>
    <scope>NUCLEOTIDE SEQUENCE</scope>
</reference>
<protein>
    <submittedName>
        <fullName evidence="1">Uncharacterized protein</fullName>
    </submittedName>
</protein>
<dbReference type="EMBL" id="OU963862">
    <property type="protein sequence ID" value="CAH0382531.1"/>
    <property type="molecule type" value="Genomic_DNA"/>
</dbReference>
<evidence type="ECO:0000313" key="1">
    <source>
        <dbReference type="EMBL" id="CAH0382531.1"/>
    </source>
</evidence>
<keyword evidence="2" id="KW-1185">Reference proteome</keyword>
<proteinExistence type="predicted"/>
<dbReference type="Proteomes" id="UP001152759">
    <property type="component" value="Chromosome 1"/>
</dbReference>